<name>A0A973W3F2_9BRAD</name>
<gene>
    <name evidence="1" type="ORF">HAP48_026365</name>
</gene>
<comment type="caution">
    <text evidence="1">The sequence shown here is derived from an EMBL/GenBank/DDBJ whole genome shotgun (WGS) entry which is preliminary data.</text>
</comment>
<proteinExistence type="predicted"/>
<protein>
    <submittedName>
        <fullName evidence="1">Uncharacterized protein</fullName>
    </submittedName>
</protein>
<sequence>MKTFRLGSSPMVSAPGMVRWAIAGAKFPRDRKTVANVIAQTWSVPMAAAIKLVTQTVPFTVEGETVVFTA</sequence>
<dbReference type="AlphaFoldDB" id="A0A973W3F2"/>
<reference evidence="1" key="1">
    <citation type="submission" date="2020-06" db="EMBL/GenBank/DDBJ databases">
        <title>Whole Genome Sequence of Bradyrhizobium sp. Strain 1S1.</title>
        <authorList>
            <person name="Bromfield E.S.P."/>
            <person name="Cloutier S."/>
        </authorList>
    </citation>
    <scope>NUCLEOTIDE SEQUENCE [LARGE SCALE GENOMIC DNA]</scope>
    <source>
        <strain evidence="1">1S1</strain>
    </source>
</reference>
<dbReference type="EMBL" id="JAAOLE020000001">
    <property type="protein sequence ID" value="NVI46420.1"/>
    <property type="molecule type" value="Genomic_DNA"/>
</dbReference>
<organism evidence="1">
    <name type="scientific">Bradyrhizobium septentrionale</name>
    <dbReference type="NCBI Taxonomy" id="1404411"/>
    <lineage>
        <taxon>Bacteria</taxon>
        <taxon>Pseudomonadati</taxon>
        <taxon>Pseudomonadota</taxon>
        <taxon>Alphaproteobacteria</taxon>
        <taxon>Hyphomicrobiales</taxon>
        <taxon>Nitrobacteraceae</taxon>
        <taxon>Bradyrhizobium</taxon>
    </lineage>
</organism>
<accession>A0A973W3F2</accession>
<evidence type="ECO:0000313" key="1">
    <source>
        <dbReference type="EMBL" id="NVI46420.1"/>
    </source>
</evidence>